<sequence length="213" mass="22246">MTHQLASCCPSPRPEPHVKSLIGDSVDGGRVVAEDEQRKSSPVELLGLVWSGKVKVRKWPQVKSHVIVTNVVVCPALGSELSGSFQLPSSQLLKKLLSPPSSVSFSSTNIQTLFKPNNQPNPHIKMSAPNANAPNEGIVGQIGNSLNNAAQYVSETVQGAGATASKEANKEKAKGNSADDSISGRVSGAMGAASDKVDEKKHEGSASANKNSI</sequence>
<dbReference type="PANTHER" id="PTHR38789:SF1">
    <property type="entry name" value="GLUCOSE-REPRESSIBLE GENE PROTEIN-RELATED"/>
    <property type="match status" value="1"/>
</dbReference>
<dbReference type="PANTHER" id="PTHR38789">
    <property type="entry name" value="REPRESSIBLE PROTEIN GRG1, PUTATIVE (AFU_ORTHOLOGUE AFUA_5G14210)-RELATED"/>
    <property type="match status" value="1"/>
</dbReference>
<name>A0A4S9TXL3_AURPU</name>
<gene>
    <name evidence="2" type="ORF">D6C91_01265</name>
</gene>
<protein>
    <submittedName>
        <fullName evidence="2">Uncharacterized protein</fullName>
    </submittedName>
</protein>
<comment type="caution">
    <text evidence="2">The sequence shown here is derived from an EMBL/GenBank/DDBJ whole genome shotgun (WGS) entry which is preliminary data.</text>
</comment>
<feature type="region of interest" description="Disordered" evidence="1">
    <location>
        <begin position="112"/>
        <end position="136"/>
    </location>
</feature>
<proteinExistence type="predicted"/>
<feature type="compositionally biased region" description="Basic and acidic residues" evidence="1">
    <location>
        <begin position="195"/>
        <end position="204"/>
    </location>
</feature>
<dbReference type="Pfam" id="PF11034">
    <property type="entry name" value="Grg1"/>
    <property type="match status" value="1"/>
</dbReference>
<evidence type="ECO:0000313" key="3">
    <source>
        <dbReference type="Proteomes" id="UP000308005"/>
    </source>
</evidence>
<dbReference type="InterPro" id="IPR020100">
    <property type="entry name" value="Glc-repressible_Grg1"/>
</dbReference>
<feature type="region of interest" description="Disordered" evidence="1">
    <location>
        <begin position="1"/>
        <end position="20"/>
    </location>
</feature>
<feature type="region of interest" description="Disordered" evidence="1">
    <location>
        <begin position="162"/>
        <end position="213"/>
    </location>
</feature>
<evidence type="ECO:0000313" key="2">
    <source>
        <dbReference type="EMBL" id="THZ30270.1"/>
    </source>
</evidence>
<accession>A0A4S9TXL3</accession>
<evidence type="ECO:0000256" key="1">
    <source>
        <dbReference type="SAM" id="MobiDB-lite"/>
    </source>
</evidence>
<dbReference type="EMBL" id="QZBM01000025">
    <property type="protein sequence ID" value="THZ30270.1"/>
    <property type="molecule type" value="Genomic_DNA"/>
</dbReference>
<dbReference type="Proteomes" id="UP000308005">
    <property type="component" value="Unassembled WGS sequence"/>
</dbReference>
<reference evidence="2 3" key="1">
    <citation type="submission" date="2018-10" db="EMBL/GenBank/DDBJ databases">
        <title>Fifty Aureobasidium pullulans genomes reveal a recombining polyextremotolerant generalist.</title>
        <authorList>
            <person name="Gostincar C."/>
            <person name="Turk M."/>
            <person name="Zajc J."/>
            <person name="Gunde-Cimerman N."/>
        </authorList>
    </citation>
    <scope>NUCLEOTIDE SEQUENCE [LARGE SCALE GENOMIC DNA]</scope>
    <source>
        <strain evidence="2 3">EXF-3863</strain>
    </source>
</reference>
<organism evidence="2 3">
    <name type="scientific">Aureobasidium pullulans</name>
    <name type="common">Black yeast</name>
    <name type="synonym">Pullularia pullulans</name>
    <dbReference type="NCBI Taxonomy" id="5580"/>
    <lineage>
        <taxon>Eukaryota</taxon>
        <taxon>Fungi</taxon>
        <taxon>Dikarya</taxon>
        <taxon>Ascomycota</taxon>
        <taxon>Pezizomycotina</taxon>
        <taxon>Dothideomycetes</taxon>
        <taxon>Dothideomycetidae</taxon>
        <taxon>Dothideales</taxon>
        <taxon>Saccotheciaceae</taxon>
        <taxon>Aureobasidium</taxon>
    </lineage>
</organism>
<dbReference type="AlphaFoldDB" id="A0A4S9TXL3"/>
<feature type="compositionally biased region" description="Polar residues" evidence="1">
    <location>
        <begin position="112"/>
        <end position="121"/>
    </location>
</feature>